<comment type="caution">
    <text evidence="1">The sequence shown here is derived from an EMBL/GenBank/DDBJ whole genome shotgun (WGS) entry which is preliminary data.</text>
</comment>
<accession>A0A4S2KMR7</accession>
<evidence type="ECO:0000313" key="1">
    <source>
        <dbReference type="EMBL" id="TGZ49207.1"/>
    </source>
</evidence>
<dbReference type="EMBL" id="QBLH01002196">
    <property type="protein sequence ID" value="TGZ49207.1"/>
    <property type="molecule type" value="Genomic_DNA"/>
</dbReference>
<dbReference type="Proteomes" id="UP000310200">
    <property type="component" value="Unassembled WGS sequence"/>
</dbReference>
<dbReference type="AlphaFoldDB" id="A0A4S2KMR7"/>
<keyword evidence="2" id="KW-1185">Reference proteome</keyword>
<reference evidence="1 2" key="1">
    <citation type="journal article" date="2019" name="Philos. Trans. R. Soc. Lond., B, Biol. Sci.">
        <title>Ant behaviour and brain gene expression of defending hosts depend on the ecological success of the intruding social parasite.</title>
        <authorList>
            <person name="Kaur R."/>
            <person name="Stoldt M."/>
            <person name="Jongepier E."/>
            <person name="Feldmeyer B."/>
            <person name="Menzel F."/>
            <person name="Bornberg-Bauer E."/>
            <person name="Foitzik S."/>
        </authorList>
    </citation>
    <scope>NUCLEOTIDE SEQUENCE [LARGE SCALE GENOMIC DNA]</scope>
    <source>
        <tissue evidence="1">Whole body</tissue>
    </source>
</reference>
<gene>
    <name evidence="1" type="ORF">DBV15_05889</name>
</gene>
<organism evidence="1 2">
    <name type="scientific">Temnothorax longispinosus</name>
    <dbReference type="NCBI Taxonomy" id="300112"/>
    <lineage>
        <taxon>Eukaryota</taxon>
        <taxon>Metazoa</taxon>
        <taxon>Ecdysozoa</taxon>
        <taxon>Arthropoda</taxon>
        <taxon>Hexapoda</taxon>
        <taxon>Insecta</taxon>
        <taxon>Pterygota</taxon>
        <taxon>Neoptera</taxon>
        <taxon>Endopterygota</taxon>
        <taxon>Hymenoptera</taxon>
        <taxon>Apocrita</taxon>
        <taxon>Aculeata</taxon>
        <taxon>Formicoidea</taxon>
        <taxon>Formicidae</taxon>
        <taxon>Myrmicinae</taxon>
        <taxon>Temnothorax</taxon>
    </lineage>
</organism>
<protein>
    <submittedName>
        <fullName evidence="1">Uncharacterized protein</fullName>
    </submittedName>
</protein>
<sequence length="278" mass="31684">MRYKEARVCVIRPTCALHLVRAWATNCGKLPRKSGNRTLGREVGLSNNYMLVDAIGTLDNGPEISCCRLQGTGGMSRRYHTATIHLGKPAYQWAINVLLFATSLAVEEDAEEVAGSSIIARNPLLFVHIISDANLHLVVHNWPILKHFHVTLQFSRFGDASEEEENVSNGKNVPQFIRLQRRQVHSMWRITDREVKHRLFEFRRRIPARLHSIINIIIVMSTVGNATSAFYESYICEDNAADCIAKHIRICARLNEKKSPSPEEVPFSHTARFWVTWK</sequence>
<name>A0A4S2KMR7_9HYME</name>
<evidence type="ECO:0000313" key="2">
    <source>
        <dbReference type="Proteomes" id="UP000310200"/>
    </source>
</evidence>
<proteinExistence type="predicted"/>